<name>A0ABM0GZF2_SACKO</name>
<dbReference type="Proteomes" id="UP000694865">
    <property type="component" value="Unplaced"/>
</dbReference>
<evidence type="ECO:0000256" key="3">
    <source>
        <dbReference type="ARBA" id="ARBA00022692"/>
    </source>
</evidence>
<comment type="similarity">
    <text evidence="2">Belongs to the glycosyltransferase 31 family. Beta3-Gal-T subfamily.</text>
</comment>
<dbReference type="GeneID" id="100375246"/>
<dbReference type="Gene3D" id="3.90.550.50">
    <property type="match status" value="1"/>
</dbReference>
<keyword evidence="6 8" id="KW-0472">Membrane</keyword>
<dbReference type="PROSITE" id="PS51257">
    <property type="entry name" value="PROKAR_LIPOPROTEIN"/>
    <property type="match status" value="1"/>
</dbReference>
<dbReference type="RefSeq" id="XP_002740795.1">
    <property type="nucleotide sequence ID" value="XM_002740749.2"/>
</dbReference>
<evidence type="ECO:0000313" key="10">
    <source>
        <dbReference type="RefSeq" id="XP_002740795.1"/>
    </source>
</evidence>
<keyword evidence="3 8" id="KW-0812">Transmembrane</keyword>
<organism evidence="9 10">
    <name type="scientific">Saccoglossus kowalevskii</name>
    <name type="common">Acorn worm</name>
    <dbReference type="NCBI Taxonomy" id="10224"/>
    <lineage>
        <taxon>Eukaryota</taxon>
        <taxon>Metazoa</taxon>
        <taxon>Hemichordata</taxon>
        <taxon>Enteropneusta</taxon>
        <taxon>Harrimaniidae</taxon>
        <taxon>Saccoglossus</taxon>
    </lineage>
</organism>
<keyword evidence="4" id="KW-0735">Signal-anchor</keyword>
<feature type="region of interest" description="Disordered" evidence="7">
    <location>
        <begin position="349"/>
        <end position="376"/>
    </location>
</feature>
<evidence type="ECO:0000313" key="9">
    <source>
        <dbReference type="Proteomes" id="UP000694865"/>
    </source>
</evidence>
<evidence type="ECO:0000256" key="7">
    <source>
        <dbReference type="SAM" id="MobiDB-lite"/>
    </source>
</evidence>
<evidence type="ECO:0000256" key="8">
    <source>
        <dbReference type="SAM" id="Phobius"/>
    </source>
</evidence>
<accession>A0ABM0GZF2</accession>
<feature type="compositionally biased region" description="Basic and acidic residues" evidence="7">
    <location>
        <begin position="352"/>
        <end position="376"/>
    </location>
</feature>
<evidence type="ECO:0000256" key="4">
    <source>
        <dbReference type="ARBA" id="ARBA00022968"/>
    </source>
</evidence>
<dbReference type="PANTHER" id="PTHR23033:SF14">
    <property type="entry name" value="GLYCOPROTEIN-N-ACETYLGALACTOSAMINE 3-BETA-GALACTOSYLTRANSFERASE 1-RELATED"/>
    <property type="match status" value="1"/>
</dbReference>
<gene>
    <name evidence="10" type="primary">LOC100375246</name>
</gene>
<protein>
    <submittedName>
        <fullName evidence="10">Glycoprotein-N-acetylgalactosamine 3-beta-galactosyltransferase 1-like</fullName>
    </submittedName>
</protein>
<evidence type="ECO:0000256" key="1">
    <source>
        <dbReference type="ARBA" id="ARBA00004606"/>
    </source>
</evidence>
<comment type="subcellular location">
    <subcellularLocation>
        <location evidence="1">Membrane</location>
        <topology evidence="1">Single-pass type II membrane protein</topology>
    </subcellularLocation>
</comment>
<proteinExistence type="inferred from homology"/>
<evidence type="ECO:0000256" key="2">
    <source>
        <dbReference type="ARBA" id="ARBA00006462"/>
    </source>
</evidence>
<sequence length="376" mass="43746">MEKFGYFSFVLGIVTGCLCILILNMYHKTAYTNMFKMQVFWNTNDDIKTGRYEHSYYYRQNGTQFEITQTDLMINLKNKDFYPKSESDLLYSEVRILCMVYVNGNELTKLSKAISETWGSHCNKLMFVSSGTDKKLNNVLHIDIPEKKDKSWSRVKQGFRHVYENYRKDFDWYLKTDSNIMIVPENLRYMLMIHNTSIPGYSGHVFLGEKSGSSYVISRNALDKLHPQLDNCGDMVGGAIDDAELTRCLRHIGIIDSHDGRDYKHQLRFEMIVPDHKLPSNAATALAFSSRYWRYVKYPEKQGPECCYEYAITFHNVNHNMLYTLEYMVYHLRPFGIGGSVCSDGFRGKPSVPHDNKAVDKEETKEEEKKVEVNKV</sequence>
<reference evidence="10" key="1">
    <citation type="submission" date="2025-08" db="UniProtKB">
        <authorList>
            <consortium name="RefSeq"/>
        </authorList>
    </citation>
    <scope>IDENTIFICATION</scope>
    <source>
        <tissue evidence="10">Testes</tissue>
    </source>
</reference>
<feature type="transmembrane region" description="Helical" evidence="8">
    <location>
        <begin position="6"/>
        <end position="26"/>
    </location>
</feature>
<dbReference type="InterPro" id="IPR026050">
    <property type="entry name" value="C1GALT1/C1GALT1_chp1"/>
</dbReference>
<evidence type="ECO:0000256" key="6">
    <source>
        <dbReference type="ARBA" id="ARBA00023136"/>
    </source>
</evidence>
<dbReference type="PANTHER" id="PTHR23033">
    <property type="entry name" value="BETA1,3-GALACTOSYLTRANSFERASE"/>
    <property type="match status" value="1"/>
</dbReference>
<keyword evidence="9" id="KW-1185">Reference proteome</keyword>
<evidence type="ECO:0000256" key="5">
    <source>
        <dbReference type="ARBA" id="ARBA00022989"/>
    </source>
</evidence>
<keyword evidence="5 8" id="KW-1133">Transmembrane helix</keyword>